<dbReference type="Gene3D" id="3.10.180.10">
    <property type="entry name" value="2,3-Dihydroxybiphenyl 1,2-Dioxygenase, domain 1"/>
    <property type="match status" value="1"/>
</dbReference>
<dbReference type="Proteomes" id="UP000198894">
    <property type="component" value="Unassembled WGS sequence"/>
</dbReference>
<evidence type="ECO:0000313" key="3">
    <source>
        <dbReference type="Proteomes" id="UP000198894"/>
    </source>
</evidence>
<keyword evidence="3" id="KW-1185">Reference proteome</keyword>
<dbReference type="InterPro" id="IPR029068">
    <property type="entry name" value="Glyas_Bleomycin-R_OHBP_Dase"/>
</dbReference>
<organism evidence="2 3">
    <name type="scientific">Mesorhizobium muleiense</name>
    <dbReference type="NCBI Taxonomy" id="1004279"/>
    <lineage>
        <taxon>Bacteria</taxon>
        <taxon>Pseudomonadati</taxon>
        <taxon>Pseudomonadota</taxon>
        <taxon>Alphaproteobacteria</taxon>
        <taxon>Hyphomicrobiales</taxon>
        <taxon>Phyllobacteriaceae</taxon>
        <taxon>Mesorhizobium</taxon>
    </lineage>
</organism>
<sequence length="307" mass="31664">MTETMPARPHSPGAYPPGACPLDHLVLPTASLDVARARLVSLGFVVAPTGIHPFGTENCCVFLEDGTYLELLAVGNAQAAAKAIADGNAFVARDRAYRDSCGDEGFSALVLGTQSADADHARYVEAGLSAGDMLSFSRAFTDSAGNSDTASFKLAFASGTGATDAFLFACERINAPKVDRSALQVHANGATGIIEVVAVSTEPAEQHRLISIATRSPATGQGSSTALDLPNATLTLLDPAAFETRFGIPAGAPSNLRFAAIVFLVGSAAMVAKLLAARSVEHDIRGDDIVVRPASGQGAAFVFQEKA</sequence>
<dbReference type="PANTHER" id="PTHR40265">
    <property type="entry name" value="BLL2707 PROTEIN"/>
    <property type="match status" value="1"/>
</dbReference>
<evidence type="ECO:0000259" key="1">
    <source>
        <dbReference type="Pfam" id="PF13468"/>
    </source>
</evidence>
<dbReference type="SUPFAM" id="SSF54593">
    <property type="entry name" value="Glyoxalase/Bleomycin resistance protein/Dihydroxybiphenyl dioxygenase"/>
    <property type="match status" value="1"/>
</dbReference>
<gene>
    <name evidence="2" type="ORF">SAMN05428953_102219</name>
</gene>
<name>A0A1G8LE89_9HYPH</name>
<dbReference type="AlphaFoldDB" id="A0A1G8LE89"/>
<reference evidence="3" key="1">
    <citation type="submission" date="2016-10" db="EMBL/GenBank/DDBJ databases">
        <authorList>
            <person name="Varghese N."/>
            <person name="Submissions S."/>
        </authorList>
    </citation>
    <scope>NUCLEOTIDE SEQUENCE [LARGE SCALE GENOMIC DNA]</scope>
    <source>
        <strain evidence="3">CGMCC 1.11022</strain>
    </source>
</reference>
<dbReference type="InterPro" id="IPR025870">
    <property type="entry name" value="Glyoxalase-like_dom"/>
</dbReference>
<proteinExistence type="predicted"/>
<protein>
    <submittedName>
        <fullName evidence="2">Glyoxalase-like domain-containing protein</fullName>
    </submittedName>
</protein>
<evidence type="ECO:0000313" key="2">
    <source>
        <dbReference type="EMBL" id="SDI53975.1"/>
    </source>
</evidence>
<dbReference type="Pfam" id="PF13468">
    <property type="entry name" value="Glyoxalase_3"/>
    <property type="match status" value="1"/>
</dbReference>
<accession>A0A1G8LE89</accession>
<dbReference type="EMBL" id="FNEE01000002">
    <property type="protein sequence ID" value="SDI53975.1"/>
    <property type="molecule type" value="Genomic_DNA"/>
</dbReference>
<dbReference type="PANTHER" id="PTHR40265:SF1">
    <property type="entry name" value="GLYOXALASE-LIKE DOMAIN-CONTAINING PROTEIN"/>
    <property type="match status" value="1"/>
</dbReference>
<feature type="domain" description="Glyoxalase-like" evidence="1">
    <location>
        <begin position="22"/>
        <end position="207"/>
    </location>
</feature>